<gene>
    <name evidence="1" type="ORF">ACFSB2_11910</name>
</gene>
<sequence length="98" mass="10679">MMQPQHASKILQIIRNEIAKQLGGGTQKRVPKPAVMGMIDPAYASGLPNVVLDDDPSKTPVGPYPYLSTYTPKANDRVLLLQVGNSGKYVIQGKVIYQ</sequence>
<organism evidence="1 2">
    <name type="scientific">Alicyclobacillus fodiniaquatilis</name>
    <dbReference type="NCBI Taxonomy" id="1661150"/>
    <lineage>
        <taxon>Bacteria</taxon>
        <taxon>Bacillati</taxon>
        <taxon>Bacillota</taxon>
        <taxon>Bacilli</taxon>
        <taxon>Bacillales</taxon>
        <taxon>Alicyclobacillaceae</taxon>
        <taxon>Alicyclobacillus</taxon>
    </lineage>
</organism>
<evidence type="ECO:0000313" key="1">
    <source>
        <dbReference type="EMBL" id="MFD1675399.1"/>
    </source>
</evidence>
<comment type="caution">
    <text evidence="1">The sequence shown here is derived from an EMBL/GenBank/DDBJ whole genome shotgun (WGS) entry which is preliminary data.</text>
</comment>
<name>A0ABW4JHY3_9BACL</name>
<dbReference type="EMBL" id="JBHUCX010000028">
    <property type="protein sequence ID" value="MFD1675399.1"/>
    <property type="molecule type" value="Genomic_DNA"/>
</dbReference>
<evidence type="ECO:0000313" key="2">
    <source>
        <dbReference type="Proteomes" id="UP001597079"/>
    </source>
</evidence>
<dbReference type="Proteomes" id="UP001597079">
    <property type="component" value="Unassembled WGS sequence"/>
</dbReference>
<reference evidence="2" key="1">
    <citation type="journal article" date="2019" name="Int. J. Syst. Evol. Microbiol.">
        <title>The Global Catalogue of Microorganisms (GCM) 10K type strain sequencing project: providing services to taxonomists for standard genome sequencing and annotation.</title>
        <authorList>
            <consortium name="The Broad Institute Genomics Platform"/>
            <consortium name="The Broad Institute Genome Sequencing Center for Infectious Disease"/>
            <person name="Wu L."/>
            <person name="Ma J."/>
        </authorList>
    </citation>
    <scope>NUCLEOTIDE SEQUENCE [LARGE SCALE GENOMIC DNA]</scope>
    <source>
        <strain evidence="2">CGMCC 1.12286</strain>
    </source>
</reference>
<keyword evidence="2" id="KW-1185">Reference proteome</keyword>
<protein>
    <submittedName>
        <fullName evidence="1">Uncharacterized protein</fullName>
    </submittedName>
</protein>
<dbReference type="RefSeq" id="WP_377943271.1">
    <property type="nucleotide sequence ID" value="NZ_JBHUCX010000028.1"/>
</dbReference>
<accession>A0ABW4JHY3</accession>
<proteinExistence type="predicted"/>